<protein>
    <submittedName>
        <fullName evidence="1">Uncharacterized protein</fullName>
    </submittedName>
</protein>
<comment type="caution">
    <text evidence="1">The sequence shown here is derived from an EMBL/GenBank/DDBJ whole genome shotgun (WGS) entry which is preliminary data.</text>
</comment>
<reference evidence="1 2" key="1">
    <citation type="submission" date="2018-07" db="EMBL/GenBank/DDBJ databases">
        <title>Genomic Encyclopedia of Type Strains, Phase IV (KMG-IV): sequencing the most valuable type-strain genomes for metagenomic binning, comparative biology and taxonomic classification.</title>
        <authorList>
            <person name="Goeker M."/>
        </authorList>
    </citation>
    <scope>NUCLEOTIDE SEQUENCE [LARGE SCALE GENOMIC DNA]</scope>
    <source>
        <strain evidence="1 2">DSM 44952</strain>
    </source>
</reference>
<dbReference type="AlphaFoldDB" id="A0A370H6R8"/>
<dbReference type="Proteomes" id="UP000255355">
    <property type="component" value="Unassembled WGS sequence"/>
</dbReference>
<accession>A0A370H6R8</accession>
<dbReference type="STRING" id="1210089.GCA_001613165_01164"/>
<evidence type="ECO:0000313" key="2">
    <source>
        <dbReference type="Proteomes" id="UP000255355"/>
    </source>
</evidence>
<evidence type="ECO:0000313" key="1">
    <source>
        <dbReference type="EMBL" id="RDI51645.1"/>
    </source>
</evidence>
<proteinExistence type="predicted"/>
<dbReference type="EMBL" id="QQAZ01000004">
    <property type="protein sequence ID" value="RDI51645.1"/>
    <property type="molecule type" value="Genomic_DNA"/>
</dbReference>
<keyword evidence="2" id="KW-1185">Reference proteome</keyword>
<gene>
    <name evidence="1" type="ORF">DFR68_104129</name>
</gene>
<sequence>MSDPTAPAKCMDPSELYGRADNIGDVRSLVMPSYAAAAR</sequence>
<organism evidence="1 2">
    <name type="scientific">Nocardia mexicana</name>
    <dbReference type="NCBI Taxonomy" id="279262"/>
    <lineage>
        <taxon>Bacteria</taxon>
        <taxon>Bacillati</taxon>
        <taxon>Actinomycetota</taxon>
        <taxon>Actinomycetes</taxon>
        <taxon>Mycobacteriales</taxon>
        <taxon>Nocardiaceae</taxon>
        <taxon>Nocardia</taxon>
    </lineage>
</organism>
<name>A0A370H6R8_9NOCA</name>